<evidence type="ECO:0000256" key="1">
    <source>
        <dbReference type="SAM" id="MobiDB-lite"/>
    </source>
</evidence>
<dbReference type="Pfam" id="PF13489">
    <property type="entry name" value="Methyltransf_23"/>
    <property type="match status" value="1"/>
</dbReference>
<dbReference type="PANTHER" id="PTHR43591">
    <property type="entry name" value="METHYLTRANSFERASE"/>
    <property type="match status" value="1"/>
</dbReference>
<dbReference type="AlphaFoldDB" id="U4LGB2"/>
<dbReference type="eggNOG" id="ENOG502QSKG">
    <property type="taxonomic scope" value="Eukaryota"/>
</dbReference>
<evidence type="ECO:0000313" key="2">
    <source>
        <dbReference type="EMBL" id="CCX10659.1"/>
    </source>
</evidence>
<proteinExistence type="predicted"/>
<name>U4LGB2_PYROM</name>
<feature type="compositionally biased region" description="Basic and acidic residues" evidence="1">
    <location>
        <begin position="369"/>
        <end position="378"/>
    </location>
</feature>
<reference evidence="2 3" key="1">
    <citation type="journal article" date="2013" name="PLoS Genet.">
        <title>The genome and development-dependent transcriptomes of Pyronema confluens: a window into fungal evolution.</title>
        <authorList>
            <person name="Traeger S."/>
            <person name="Altegoer F."/>
            <person name="Freitag M."/>
            <person name="Gabaldon T."/>
            <person name="Kempken F."/>
            <person name="Kumar A."/>
            <person name="Marcet-Houben M."/>
            <person name="Poggeler S."/>
            <person name="Stajich J.E."/>
            <person name="Nowrousian M."/>
        </authorList>
    </citation>
    <scope>NUCLEOTIDE SEQUENCE [LARGE SCALE GENOMIC DNA]</scope>
    <source>
        <strain evidence="3">CBS 100304</strain>
        <tissue evidence="2">Vegetative mycelium</tissue>
    </source>
</reference>
<feature type="region of interest" description="Disordered" evidence="1">
    <location>
        <begin position="351"/>
        <end position="378"/>
    </location>
</feature>
<dbReference type="OrthoDB" id="2013972at2759"/>
<dbReference type="Proteomes" id="UP000018144">
    <property type="component" value="Unassembled WGS sequence"/>
</dbReference>
<dbReference type="InterPro" id="IPR029063">
    <property type="entry name" value="SAM-dependent_MTases_sf"/>
</dbReference>
<dbReference type="SUPFAM" id="SSF53335">
    <property type="entry name" value="S-adenosyl-L-methionine-dependent methyltransferases"/>
    <property type="match status" value="1"/>
</dbReference>
<dbReference type="EMBL" id="HF935554">
    <property type="protein sequence ID" value="CCX10659.1"/>
    <property type="molecule type" value="Genomic_DNA"/>
</dbReference>
<dbReference type="CDD" id="cd02440">
    <property type="entry name" value="AdoMet_MTases"/>
    <property type="match status" value="1"/>
</dbReference>
<dbReference type="STRING" id="1076935.U4LGB2"/>
<feature type="compositionally biased region" description="Low complexity" evidence="1">
    <location>
        <begin position="359"/>
        <end position="368"/>
    </location>
</feature>
<organism evidence="2 3">
    <name type="scientific">Pyronema omphalodes (strain CBS 100304)</name>
    <name type="common">Pyronema confluens</name>
    <dbReference type="NCBI Taxonomy" id="1076935"/>
    <lineage>
        <taxon>Eukaryota</taxon>
        <taxon>Fungi</taxon>
        <taxon>Dikarya</taxon>
        <taxon>Ascomycota</taxon>
        <taxon>Pezizomycotina</taxon>
        <taxon>Pezizomycetes</taxon>
        <taxon>Pezizales</taxon>
        <taxon>Pyronemataceae</taxon>
        <taxon>Pyronema</taxon>
    </lineage>
</organism>
<dbReference type="Gene3D" id="3.40.50.150">
    <property type="entry name" value="Vaccinia Virus protein VP39"/>
    <property type="match status" value="1"/>
</dbReference>
<dbReference type="OMA" id="ANDACEV"/>
<accession>U4LGB2</accession>
<dbReference type="GO" id="GO:0008168">
    <property type="term" value="F:methyltransferase activity"/>
    <property type="evidence" value="ECO:0007669"/>
    <property type="project" value="TreeGrafter"/>
</dbReference>
<gene>
    <name evidence="2" type="ORF">PCON_10253</name>
</gene>
<evidence type="ECO:0000313" key="3">
    <source>
        <dbReference type="Proteomes" id="UP000018144"/>
    </source>
</evidence>
<keyword evidence="3" id="KW-1185">Reference proteome</keyword>
<dbReference type="PANTHER" id="PTHR43591:SF10">
    <property type="entry name" value="ABC TRANSMEMBRANE TYPE-1 DOMAIN-CONTAINING PROTEIN-RELATED"/>
    <property type="match status" value="1"/>
</dbReference>
<protein>
    <submittedName>
        <fullName evidence="2">Uncharacterized protein</fullName>
    </submittedName>
</protein>
<sequence>MAHDLSIDTETDSISNFSIESMASIEADSDLDEVSSQYDSCYSSIGENTCTLYSEITNYKWENGRRYHAYAEGSYWAPNDEKQNTQLDIFHHVFSLMLDGKLFLAPIEQPTNVLDLGTGNPGIWAIELADAFPNATVLGNDLSPVQPTWIPSNCSFEVDDYLRPWLYPPGSFDLIHARGCYGSVSDWSLFSTEAYNALQPGGWFESVEISSIFRSDFYPGNALPDTSLVKQWGQFANDACEVTGRPMDIAGHVGGFMKKAGFINVVQKSFKIPHGPWPKDEKLKTIGKVNLVNVLEGAEGFTLALFTRQLGWSVEKTMEFLEKTREELMDHKKMLWMHMVVAYGQKPENAELPSETESAYDSAYASSSRRGDVMSMEH</sequence>